<dbReference type="InterPro" id="IPR016024">
    <property type="entry name" value="ARM-type_fold"/>
</dbReference>
<dbReference type="GO" id="GO:0006974">
    <property type="term" value="P:DNA damage response"/>
    <property type="evidence" value="ECO:0007669"/>
    <property type="project" value="TreeGrafter"/>
</dbReference>
<comment type="subcellular location">
    <subcellularLocation>
        <location evidence="1">Nucleus</location>
    </subcellularLocation>
</comment>
<sequence>FFEIQDTLIVWSESDTCDLAISFQDRNGCEEIWEKICQVQGRDPDQHPETDENNATDTFNQTAATTTITLPPCDLSHLKELESILTGSLPTAPIREKLATDLENQGYIPKLCELFHICEDLGNSDGLKSLFSIARSLFMLNRNSLIEIILSEEYFRDIVGMLEYDPFRNGFRKHREFLFEKARFREVLPIHSDELKKKIHQTYRVQYIQDICLPVPSLFEENLLSVLTSYVFFHRVEIVHMLLEDKPVMKELFDQLKDSSISVQRRKDLTVFLKEFLTFSASLQPNGPRGREAFYKVNCFNYDVLATIEPGITSKSSYIRATTVDMFAMIIEFNPQAVREYILAEGKNLSEAKNNQLLMNKLIELMLRDRDPELNSAFAMAQIMRTLLDPDTMITVPNSKSERHEFLTFFYRRSMDTLCQEICFNTEDRNPKKDDYYLANKQTLVIDLLCFCFEHHAVHMRNYCINNKLLNKILILLRSKHHFLSLTALRLFRRVVQLKDEFYFRYIVRDDVMSSVITCFIENGNRYNLLNSAIIELFEYIRVEGLKLLIIYIGEKYLNDFEEVTYVKTFTLKDGESRKLEESPPSSADSNLSVQWKKERQADADEQWFNDDENEVNILIFASTFSSIHGKAESISRKLSAEPNFPSVVKRKGLSFFLF</sequence>
<dbReference type="AlphaFoldDB" id="A0A0N4U0U5"/>
<dbReference type="STRING" id="318479.A0A0N4U0U5"/>
<dbReference type="InterPro" id="IPR055236">
    <property type="entry name" value="EVH1_PP4R3"/>
</dbReference>
<evidence type="ECO:0000313" key="7">
    <source>
        <dbReference type="Proteomes" id="UP000038040"/>
    </source>
</evidence>
<evidence type="ECO:0000313" key="9">
    <source>
        <dbReference type="WBParaSite" id="DME_0000018901-mRNA-1"/>
    </source>
</evidence>
<keyword evidence="3" id="KW-0539">Nucleus</keyword>
<dbReference type="PANTHER" id="PTHR23318:SF0">
    <property type="entry name" value="SERINE_THREONINE-PROTEIN PHOSPHATASE 4 REGULATORY SUBUNIT 3"/>
    <property type="match status" value="1"/>
</dbReference>
<evidence type="ECO:0000259" key="4">
    <source>
        <dbReference type="Pfam" id="PF04802"/>
    </source>
</evidence>
<evidence type="ECO:0000256" key="2">
    <source>
        <dbReference type="ARBA" id="ARBA00008809"/>
    </source>
</evidence>
<dbReference type="Proteomes" id="UP000274756">
    <property type="component" value="Unassembled WGS sequence"/>
</dbReference>
<dbReference type="Gene3D" id="2.30.29.30">
    <property type="entry name" value="Pleckstrin-homology domain (PH domain)/Phosphotyrosine-binding domain (PTB)"/>
    <property type="match status" value="1"/>
</dbReference>
<dbReference type="GO" id="GO:0030289">
    <property type="term" value="C:protein phosphatase 4 complex"/>
    <property type="evidence" value="ECO:0007669"/>
    <property type="project" value="TreeGrafter"/>
</dbReference>
<dbReference type="InterPro" id="IPR006887">
    <property type="entry name" value="P4R3-like_central_dom"/>
</dbReference>
<proteinExistence type="inferred from homology"/>
<protein>
    <submittedName>
        <fullName evidence="9">SMK-1 domain-containing protein</fullName>
    </submittedName>
</protein>
<dbReference type="Pfam" id="PF22972">
    <property type="entry name" value="EVH1_PP4R3"/>
    <property type="match status" value="1"/>
</dbReference>
<dbReference type="PANTHER" id="PTHR23318">
    <property type="entry name" value="ATP SYNTHASE GAMMA-RELATED"/>
    <property type="match status" value="1"/>
</dbReference>
<dbReference type="OrthoDB" id="27483at2759"/>
<keyword evidence="8" id="KW-1185">Reference proteome</keyword>
<dbReference type="GO" id="GO:0072542">
    <property type="term" value="F:protein phosphatase activator activity"/>
    <property type="evidence" value="ECO:0007669"/>
    <property type="project" value="TreeGrafter"/>
</dbReference>
<reference evidence="6 8" key="2">
    <citation type="submission" date="2018-11" db="EMBL/GenBank/DDBJ databases">
        <authorList>
            <consortium name="Pathogen Informatics"/>
        </authorList>
    </citation>
    <scope>NUCLEOTIDE SEQUENCE [LARGE SCALE GENOMIC DNA]</scope>
</reference>
<comment type="similarity">
    <text evidence="2">Belongs to the SMEK family.</text>
</comment>
<evidence type="ECO:0000256" key="3">
    <source>
        <dbReference type="ARBA" id="ARBA00023242"/>
    </source>
</evidence>
<gene>
    <name evidence="6" type="ORF">DME_LOCUS4549</name>
</gene>
<dbReference type="WBParaSite" id="DME_0000018901-mRNA-1">
    <property type="protein sequence ID" value="DME_0000018901-mRNA-1"/>
    <property type="gene ID" value="DME_0000018901"/>
</dbReference>
<dbReference type="Proteomes" id="UP000038040">
    <property type="component" value="Unplaced"/>
</dbReference>
<evidence type="ECO:0000259" key="5">
    <source>
        <dbReference type="Pfam" id="PF22972"/>
    </source>
</evidence>
<dbReference type="SUPFAM" id="SSF48371">
    <property type="entry name" value="ARM repeat"/>
    <property type="match status" value="1"/>
</dbReference>
<dbReference type="InterPro" id="IPR051137">
    <property type="entry name" value="PP4R3-like"/>
</dbReference>
<evidence type="ECO:0000313" key="8">
    <source>
        <dbReference type="Proteomes" id="UP000274756"/>
    </source>
</evidence>
<organism evidence="7 9">
    <name type="scientific">Dracunculus medinensis</name>
    <name type="common">Guinea worm</name>
    <dbReference type="NCBI Taxonomy" id="318479"/>
    <lineage>
        <taxon>Eukaryota</taxon>
        <taxon>Metazoa</taxon>
        <taxon>Ecdysozoa</taxon>
        <taxon>Nematoda</taxon>
        <taxon>Chromadorea</taxon>
        <taxon>Rhabditida</taxon>
        <taxon>Spirurina</taxon>
        <taxon>Dracunculoidea</taxon>
        <taxon>Dracunculidae</taxon>
        <taxon>Dracunculus</taxon>
    </lineage>
</organism>
<accession>A0A0N4U0U5</accession>
<evidence type="ECO:0000256" key="1">
    <source>
        <dbReference type="ARBA" id="ARBA00004123"/>
    </source>
</evidence>
<dbReference type="InterPro" id="IPR011993">
    <property type="entry name" value="PH-like_dom_sf"/>
</dbReference>
<reference evidence="9" key="1">
    <citation type="submission" date="2017-02" db="UniProtKB">
        <authorList>
            <consortium name="WormBaseParasite"/>
        </authorList>
    </citation>
    <scope>IDENTIFICATION</scope>
</reference>
<evidence type="ECO:0000313" key="6">
    <source>
        <dbReference type="EMBL" id="VDN54576.1"/>
    </source>
</evidence>
<dbReference type="Pfam" id="PF04802">
    <property type="entry name" value="PP4R3"/>
    <property type="match status" value="1"/>
</dbReference>
<name>A0A0N4U0U5_DRAME</name>
<feature type="domain" description="PP4R3 EVH1-like" evidence="5">
    <location>
        <begin position="4"/>
        <end position="40"/>
    </location>
</feature>
<feature type="domain" description="Serine/threonine-protein phosphatase 4 regulatory subunit 3-like central" evidence="4">
    <location>
        <begin position="81"/>
        <end position="571"/>
    </location>
</feature>
<dbReference type="EMBL" id="UYYG01001150">
    <property type="protein sequence ID" value="VDN54576.1"/>
    <property type="molecule type" value="Genomic_DNA"/>
</dbReference>
<dbReference type="GO" id="GO:0005654">
    <property type="term" value="C:nucleoplasm"/>
    <property type="evidence" value="ECO:0007669"/>
    <property type="project" value="TreeGrafter"/>
</dbReference>